<name>A0A328AJH2_9CAUL</name>
<feature type="chain" id="PRO_5016345997" evidence="2">
    <location>
        <begin position="26"/>
        <end position="146"/>
    </location>
</feature>
<gene>
    <name evidence="3" type="ORF">DJ017_10565</name>
</gene>
<reference evidence="4" key="1">
    <citation type="submission" date="2018-05" db="EMBL/GenBank/DDBJ databases">
        <authorList>
            <person name="Li X."/>
        </authorList>
    </citation>
    <scope>NUCLEOTIDE SEQUENCE [LARGE SCALE GENOMIC DNA]</scope>
    <source>
        <strain evidence="4">LX32</strain>
    </source>
</reference>
<feature type="compositionally biased region" description="Polar residues" evidence="1">
    <location>
        <begin position="44"/>
        <end position="68"/>
    </location>
</feature>
<feature type="signal peptide" evidence="2">
    <location>
        <begin position="1"/>
        <end position="25"/>
    </location>
</feature>
<evidence type="ECO:0000313" key="4">
    <source>
        <dbReference type="Proteomes" id="UP000249254"/>
    </source>
</evidence>
<dbReference type="Pfam" id="PF11604">
    <property type="entry name" value="CusF_Ec"/>
    <property type="match status" value="1"/>
</dbReference>
<dbReference type="RefSeq" id="WP_111528690.1">
    <property type="nucleotide sequence ID" value="NZ_JBHRSG010000004.1"/>
</dbReference>
<dbReference type="PROSITE" id="PS51257">
    <property type="entry name" value="PROKAR_LIPOPROTEIN"/>
    <property type="match status" value="1"/>
</dbReference>
<evidence type="ECO:0000313" key="3">
    <source>
        <dbReference type="EMBL" id="RAK54940.1"/>
    </source>
</evidence>
<evidence type="ECO:0000256" key="2">
    <source>
        <dbReference type="SAM" id="SignalP"/>
    </source>
</evidence>
<dbReference type="InterPro" id="IPR021647">
    <property type="entry name" value="CusF_Ec"/>
</dbReference>
<dbReference type="Gene3D" id="2.40.50.320">
    <property type="entry name" value="Copper binding periplasmic protein CusF"/>
    <property type="match status" value="1"/>
</dbReference>
<organism evidence="3 4">
    <name type="scientific">Phenylobacterium soli</name>
    <dbReference type="NCBI Taxonomy" id="2170551"/>
    <lineage>
        <taxon>Bacteria</taxon>
        <taxon>Pseudomonadati</taxon>
        <taxon>Pseudomonadota</taxon>
        <taxon>Alphaproteobacteria</taxon>
        <taxon>Caulobacterales</taxon>
        <taxon>Caulobacteraceae</taxon>
        <taxon>Phenylobacterium</taxon>
    </lineage>
</organism>
<dbReference type="Proteomes" id="UP000249254">
    <property type="component" value="Unassembled WGS sequence"/>
</dbReference>
<comment type="caution">
    <text evidence="3">The sequence shown here is derived from an EMBL/GenBank/DDBJ whole genome shotgun (WGS) entry which is preliminary data.</text>
</comment>
<feature type="compositionally biased region" description="Low complexity" evidence="1">
    <location>
        <begin position="29"/>
        <end position="43"/>
    </location>
</feature>
<keyword evidence="2" id="KW-0732">Signal</keyword>
<sequence>MKRPNLTLVALGLAAALAACGKKEAAAPAPAEPTAAGGDAAATNSMASSAVATNSAAPASGNMSTMQMSGPAMTGTGEGEVKAVDKTAGTITLKHGPIPGVKWPAMTMTFKANPAALVDQVKVGDKVSFDVKVQGQDNEVTAIRKP</sequence>
<proteinExistence type="predicted"/>
<evidence type="ECO:0000256" key="1">
    <source>
        <dbReference type="SAM" id="MobiDB-lite"/>
    </source>
</evidence>
<feature type="region of interest" description="Disordered" evidence="1">
    <location>
        <begin position="29"/>
        <end position="81"/>
    </location>
</feature>
<dbReference type="InterPro" id="IPR042230">
    <property type="entry name" value="CusF_sf"/>
</dbReference>
<dbReference type="EMBL" id="QFYQ01000001">
    <property type="protein sequence ID" value="RAK54940.1"/>
    <property type="molecule type" value="Genomic_DNA"/>
</dbReference>
<dbReference type="OrthoDB" id="5771277at2"/>
<keyword evidence="4" id="KW-1185">Reference proteome</keyword>
<protein>
    <submittedName>
        <fullName evidence="3">Copper-binding protein</fullName>
    </submittedName>
</protein>
<accession>A0A328AJH2</accession>
<dbReference type="AlphaFoldDB" id="A0A328AJH2"/>